<dbReference type="InterPro" id="IPR000463">
    <property type="entry name" value="Fatty_acid-bd"/>
</dbReference>
<reference evidence="3 4" key="1">
    <citation type="submission" date="2019-06" db="EMBL/GenBank/DDBJ databases">
        <title>Draft genomes of female and male turbot (Scophthalmus maximus).</title>
        <authorList>
            <person name="Xu H."/>
            <person name="Xu X.-W."/>
            <person name="Shao C."/>
            <person name="Chen S."/>
        </authorList>
    </citation>
    <scope>NUCLEOTIDE SEQUENCE [LARGE SCALE GENOMIC DNA]</scope>
    <source>
        <strain evidence="3">Ysfricsl-2016a</strain>
        <tissue evidence="3">Blood</tissue>
    </source>
</reference>
<dbReference type="Pfam" id="PF14651">
    <property type="entry name" value="Lipocalin_7"/>
    <property type="match status" value="1"/>
</dbReference>
<dbReference type="InterPro" id="IPR031259">
    <property type="entry name" value="ILBP"/>
</dbReference>
<evidence type="ECO:0000259" key="2">
    <source>
        <dbReference type="PROSITE" id="PS00214"/>
    </source>
</evidence>
<proteinExistence type="inferred from homology"/>
<dbReference type="GO" id="GO:0008289">
    <property type="term" value="F:lipid binding"/>
    <property type="evidence" value="ECO:0007669"/>
    <property type="project" value="InterPro"/>
</dbReference>
<dbReference type="Proteomes" id="UP000438429">
    <property type="component" value="Unassembled WGS sequence"/>
</dbReference>
<comment type="similarity">
    <text evidence="1">Belongs to the calycin superfamily. Fatty-acid binding protein (FABP) family.</text>
</comment>
<evidence type="ECO:0000256" key="1">
    <source>
        <dbReference type="ARBA" id="ARBA00008390"/>
    </source>
</evidence>
<dbReference type="AlphaFoldDB" id="A0A6A4T3I8"/>
<protein>
    <recommendedName>
        <fullName evidence="2">Cytosolic fatty-acid binding proteins domain-containing protein</fullName>
    </recommendedName>
</protein>
<name>A0A6A4T3I8_SCOMX</name>
<dbReference type="PANTHER" id="PTHR11955">
    <property type="entry name" value="FATTY ACID BINDING PROTEIN"/>
    <property type="match status" value="1"/>
</dbReference>
<evidence type="ECO:0000313" key="4">
    <source>
        <dbReference type="Proteomes" id="UP000438429"/>
    </source>
</evidence>
<dbReference type="EMBL" id="VEVO01000007">
    <property type="protein sequence ID" value="KAF0039429.1"/>
    <property type="molecule type" value="Genomic_DNA"/>
</dbReference>
<comment type="caution">
    <text evidence="3">The sequence shown here is derived from an EMBL/GenBank/DDBJ whole genome shotgun (WGS) entry which is preliminary data.</text>
</comment>
<sequence>MAFTGKYELESQENYEEFLDTLGLLNAKTDHKVVTEVVQDGHHFTWTQSIPKWTWSNTFTIGQECELVTMKSSKFKATVTMDGGKVVIPFPQYHFTAEINGDKLVMFQEKEKCHISSIHKRPHCCCAFFSPPLKNCTSPISPLRGIIVPPNSTSTRLLNSVQRPTTIFNLCWCYVKKVYLASVSLSVTRGLVDIHPLILDISRGESEEEQSAAFHAAAVQKAEKCHLWFGYSSRGYDSGNER</sequence>
<evidence type="ECO:0000313" key="3">
    <source>
        <dbReference type="EMBL" id="KAF0039429.1"/>
    </source>
</evidence>
<dbReference type="Gene3D" id="2.40.128.20">
    <property type="match status" value="1"/>
</dbReference>
<feature type="domain" description="Cytosolic fatty-acid binding proteins" evidence="2">
    <location>
        <begin position="5"/>
        <end position="22"/>
    </location>
</feature>
<gene>
    <name evidence="3" type="ORF">F2P81_007664</name>
</gene>
<dbReference type="SUPFAM" id="SSF50814">
    <property type="entry name" value="Lipocalins"/>
    <property type="match status" value="1"/>
</dbReference>
<dbReference type="PRINTS" id="PR00178">
    <property type="entry name" value="FATTYACIDBP"/>
</dbReference>
<organism evidence="3 4">
    <name type="scientific">Scophthalmus maximus</name>
    <name type="common">Turbot</name>
    <name type="synonym">Psetta maxima</name>
    <dbReference type="NCBI Taxonomy" id="52904"/>
    <lineage>
        <taxon>Eukaryota</taxon>
        <taxon>Metazoa</taxon>
        <taxon>Chordata</taxon>
        <taxon>Craniata</taxon>
        <taxon>Vertebrata</taxon>
        <taxon>Euteleostomi</taxon>
        <taxon>Actinopterygii</taxon>
        <taxon>Neopterygii</taxon>
        <taxon>Teleostei</taxon>
        <taxon>Neoteleostei</taxon>
        <taxon>Acanthomorphata</taxon>
        <taxon>Carangaria</taxon>
        <taxon>Pleuronectiformes</taxon>
        <taxon>Pleuronectoidei</taxon>
        <taxon>Scophthalmidae</taxon>
        <taxon>Scophthalmus</taxon>
    </lineage>
</organism>
<dbReference type="PROSITE" id="PS00214">
    <property type="entry name" value="FABP"/>
    <property type="match status" value="1"/>
</dbReference>
<accession>A0A6A4T3I8</accession>
<dbReference type="InterPro" id="IPR012674">
    <property type="entry name" value="Calycin"/>
</dbReference>